<dbReference type="InterPro" id="IPR016181">
    <property type="entry name" value="Acyl_CoA_acyltransferase"/>
</dbReference>
<reference evidence="5" key="1">
    <citation type="journal article" date="2019" name="Int. J. Syst. Evol. Microbiol.">
        <title>The Global Catalogue of Microorganisms (GCM) 10K type strain sequencing project: providing services to taxonomists for standard genome sequencing and annotation.</title>
        <authorList>
            <consortium name="The Broad Institute Genomics Platform"/>
            <consortium name="The Broad Institute Genome Sequencing Center for Infectious Disease"/>
            <person name="Wu L."/>
            <person name="Ma J."/>
        </authorList>
    </citation>
    <scope>NUCLEOTIDE SEQUENCE [LARGE SCALE GENOMIC DNA]</scope>
    <source>
        <strain evidence="5">NBRC 112502</strain>
    </source>
</reference>
<keyword evidence="5" id="KW-1185">Reference proteome</keyword>
<keyword evidence="1" id="KW-0808">Transferase</keyword>
<dbReference type="CDD" id="cd04301">
    <property type="entry name" value="NAT_SF"/>
    <property type="match status" value="1"/>
</dbReference>
<comment type="caution">
    <text evidence="4">The sequence shown here is derived from an EMBL/GenBank/DDBJ whole genome shotgun (WGS) entry which is preliminary data.</text>
</comment>
<evidence type="ECO:0000259" key="3">
    <source>
        <dbReference type="PROSITE" id="PS51186"/>
    </source>
</evidence>
<dbReference type="EMBL" id="BSOS01000013">
    <property type="protein sequence ID" value="GLR66240.1"/>
    <property type="molecule type" value="Genomic_DNA"/>
</dbReference>
<dbReference type="InterPro" id="IPR000182">
    <property type="entry name" value="GNAT_dom"/>
</dbReference>
<accession>A0ABQ6A4P7</accession>
<sequence length="177" mass="19200">MIAIRRARAADAPGIAAVHVATWRNAYATLLPETFLAGLSAERLTLHYERSIRMGHGVFVAVRSGERSAPLVVGFSTVRRCHGAKLGDGEVETLYVADDWQNMGLGGQLLRVAAKYLASLGCRSVFIWVLHGNPAIFFYERLGGRRLANGTTYVAGSAVPQVAYAWDPIETLLDVDA</sequence>
<dbReference type="SUPFAM" id="SSF55729">
    <property type="entry name" value="Acyl-CoA N-acyltransferases (Nat)"/>
    <property type="match status" value="1"/>
</dbReference>
<evidence type="ECO:0000256" key="1">
    <source>
        <dbReference type="ARBA" id="ARBA00022679"/>
    </source>
</evidence>
<evidence type="ECO:0000313" key="5">
    <source>
        <dbReference type="Proteomes" id="UP001156641"/>
    </source>
</evidence>
<evidence type="ECO:0000256" key="2">
    <source>
        <dbReference type="ARBA" id="ARBA00023315"/>
    </source>
</evidence>
<dbReference type="PROSITE" id="PS51186">
    <property type="entry name" value="GNAT"/>
    <property type="match status" value="1"/>
</dbReference>
<dbReference type="PANTHER" id="PTHR43877:SF1">
    <property type="entry name" value="ACETYLTRANSFERASE"/>
    <property type="match status" value="1"/>
</dbReference>
<dbReference type="Pfam" id="PF00583">
    <property type="entry name" value="Acetyltransf_1"/>
    <property type="match status" value="1"/>
</dbReference>
<dbReference type="Proteomes" id="UP001156641">
    <property type="component" value="Unassembled WGS sequence"/>
</dbReference>
<evidence type="ECO:0000313" key="4">
    <source>
        <dbReference type="EMBL" id="GLR66240.1"/>
    </source>
</evidence>
<name>A0ABQ6A4P7_9PROT</name>
<dbReference type="InterPro" id="IPR050832">
    <property type="entry name" value="Bact_Acetyltransf"/>
</dbReference>
<keyword evidence="2" id="KW-0012">Acyltransferase</keyword>
<dbReference type="RefSeq" id="WP_284256913.1">
    <property type="nucleotide sequence ID" value="NZ_BSOS01000013.1"/>
</dbReference>
<proteinExistence type="predicted"/>
<dbReference type="Gene3D" id="3.40.630.30">
    <property type="match status" value="1"/>
</dbReference>
<gene>
    <name evidence="4" type="ORF">GCM10010909_09200</name>
</gene>
<dbReference type="PANTHER" id="PTHR43877">
    <property type="entry name" value="AMINOALKYLPHOSPHONATE N-ACETYLTRANSFERASE-RELATED-RELATED"/>
    <property type="match status" value="1"/>
</dbReference>
<protein>
    <submittedName>
        <fullName evidence="4">N-acetyltransferase</fullName>
    </submittedName>
</protein>
<feature type="domain" description="N-acetyltransferase" evidence="3">
    <location>
        <begin position="2"/>
        <end position="170"/>
    </location>
</feature>
<organism evidence="4 5">
    <name type="scientific">Acidocella aquatica</name>
    <dbReference type="NCBI Taxonomy" id="1922313"/>
    <lineage>
        <taxon>Bacteria</taxon>
        <taxon>Pseudomonadati</taxon>
        <taxon>Pseudomonadota</taxon>
        <taxon>Alphaproteobacteria</taxon>
        <taxon>Acetobacterales</taxon>
        <taxon>Acidocellaceae</taxon>
        <taxon>Acidocella</taxon>
    </lineage>
</organism>